<dbReference type="GeneID" id="87918171"/>
<evidence type="ECO:0000259" key="1">
    <source>
        <dbReference type="Pfam" id="PF01425"/>
    </source>
</evidence>
<dbReference type="Proteomes" id="UP001273209">
    <property type="component" value="Unassembled WGS sequence"/>
</dbReference>
<dbReference type="InterPro" id="IPR036928">
    <property type="entry name" value="AS_sf"/>
</dbReference>
<accession>A0AAE1IGB7</accession>
<evidence type="ECO:0000313" key="3">
    <source>
        <dbReference type="Proteomes" id="UP001273209"/>
    </source>
</evidence>
<feature type="domain" description="Amidase" evidence="1">
    <location>
        <begin position="31"/>
        <end position="164"/>
    </location>
</feature>
<comment type="caution">
    <text evidence="2">The sequence shown here is derived from an EMBL/GenBank/DDBJ whole genome shotgun (WGS) entry which is preliminary data.</text>
</comment>
<dbReference type="SUPFAM" id="SSF75304">
    <property type="entry name" value="Amidase signature (AS) enzymes"/>
    <property type="match status" value="1"/>
</dbReference>
<dbReference type="AlphaFoldDB" id="A0AAE1IGB7"/>
<evidence type="ECO:0000313" key="2">
    <source>
        <dbReference type="EMBL" id="KAK4076953.1"/>
    </source>
</evidence>
<name>A0AAE1IGB7_9HYPO</name>
<dbReference type="PANTHER" id="PTHR42678:SF34">
    <property type="entry name" value="OS04G0183300 PROTEIN"/>
    <property type="match status" value="1"/>
</dbReference>
<dbReference type="InterPro" id="IPR023631">
    <property type="entry name" value="Amidase_dom"/>
</dbReference>
<protein>
    <recommendedName>
        <fullName evidence="1">Amidase domain-containing protein</fullName>
    </recommendedName>
</protein>
<dbReference type="EMBL" id="JAWRVG010000012">
    <property type="protein sequence ID" value="KAK4076953.1"/>
    <property type="molecule type" value="Genomic_DNA"/>
</dbReference>
<dbReference type="Gene3D" id="3.90.1300.10">
    <property type="entry name" value="Amidase signature (AS) domain"/>
    <property type="match status" value="1"/>
</dbReference>
<dbReference type="RefSeq" id="XP_062756940.1">
    <property type="nucleotide sequence ID" value="XM_062898266.1"/>
</dbReference>
<dbReference type="PANTHER" id="PTHR42678">
    <property type="entry name" value="AMIDASE"/>
    <property type="match status" value="1"/>
</dbReference>
<organism evidence="2 3">
    <name type="scientific">Trichoderma aggressivum f. europaeum</name>
    <dbReference type="NCBI Taxonomy" id="173218"/>
    <lineage>
        <taxon>Eukaryota</taxon>
        <taxon>Fungi</taxon>
        <taxon>Dikarya</taxon>
        <taxon>Ascomycota</taxon>
        <taxon>Pezizomycotina</taxon>
        <taxon>Sordariomycetes</taxon>
        <taxon>Hypocreomycetidae</taxon>
        <taxon>Hypocreales</taxon>
        <taxon>Hypocreaceae</taxon>
        <taxon>Trichoderma</taxon>
    </lineage>
</organism>
<gene>
    <name evidence="2" type="ORF">Triagg1_3920</name>
</gene>
<dbReference type="Pfam" id="PF01425">
    <property type="entry name" value="Amidase"/>
    <property type="match status" value="1"/>
</dbReference>
<keyword evidence="3" id="KW-1185">Reference proteome</keyword>
<reference evidence="2" key="1">
    <citation type="submission" date="2023-11" db="EMBL/GenBank/DDBJ databases">
        <title>The genome sequences of three competitors of mushroom-forming fungi.</title>
        <authorList>
            <person name="Beijen E."/>
            <person name="Ohm R.A."/>
        </authorList>
    </citation>
    <scope>NUCLEOTIDE SEQUENCE</scope>
    <source>
        <strain evidence="2">CBS 100526</strain>
    </source>
</reference>
<proteinExistence type="predicted"/>
<sequence>MPGWSALGGQTQSAYTTGDVNLTDGVLGHSSPSGSSTGSAVGVSAGYAPLAIGTDTGGSLITPSTRAALYTLRPTMNLVPQDGLIPLYHLFDTVGPMAKSPSDLANLLDVLTTPKGSKERKLYSQMMAHDFRDFKIGCLSPGTWFFDSDLQRPVPEATAQIKKDTQAAYAKMALTAKSLKEVGLVSIDAFEVNGRHSFYDIQAARFKPTFEGYLGTLEDSQLQNAVTMTMSDEEHDFLLRHARKVGRDIGIDKTLEEYDVDLVIAPADSPVNLLVSAAGYPSATMPLSYLEYNGRPIGLVAFTTAGGEEMLLNFLRAYENTFPRRCPPSLL</sequence>